<accession>A0ABW5DTD5</accession>
<proteinExistence type="predicted"/>
<feature type="compositionally biased region" description="Pro residues" evidence="1">
    <location>
        <begin position="375"/>
        <end position="390"/>
    </location>
</feature>
<protein>
    <submittedName>
        <fullName evidence="2">Uncharacterized protein</fullName>
    </submittedName>
</protein>
<evidence type="ECO:0000313" key="3">
    <source>
        <dbReference type="Proteomes" id="UP001597295"/>
    </source>
</evidence>
<dbReference type="EMBL" id="JBHUIP010000013">
    <property type="protein sequence ID" value="MFD2264357.1"/>
    <property type="molecule type" value="Genomic_DNA"/>
</dbReference>
<name>A0ABW5DTD5_9PROT</name>
<feature type="region of interest" description="Disordered" evidence="1">
    <location>
        <begin position="368"/>
        <end position="418"/>
    </location>
</feature>
<organism evidence="2 3">
    <name type="scientific">Lacibacterium aquatile</name>
    <dbReference type="NCBI Taxonomy" id="1168082"/>
    <lineage>
        <taxon>Bacteria</taxon>
        <taxon>Pseudomonadati</taxon>
        <taxon>Pseudomonadota</taxon>
        <taxon>Alphaproteobacteria</taxon>
        <taxon>Rhodospirillales</taxon>
        <taxon>Rhodospirillaceae</taxon>
    </lineage>
</organism>
<sequence length="617" mass="66939">MPEPSFYLIHDQLKEPVTEYRRTTEALEILLIESGRGQEPIKNLAVELQKEREDLKEILGQIPITDSEGLTLKAEAIRQGLSPIEQQEYVRTAASARLVLGANIEQINGASAAFVGDLRNQTSGLNLAMDLATMAKETLKADGGKVLSVMTGAQMSLESLNMQPHQIAALSMAAMGKFREDGTFRHKYAFGEEQTSAAFQSLGGLLNRVQVGDGETIAKLRAAGVNDAKLQEDLKTNPSQAVETLLVALRKLKDEQLPGQANLLFGDQSGPVIAAMAKNNAALPKLSEMAAQQAVGSLSSKREQLAKTASAQELIKANFDGRHASLGTAERTKALQKIEDDAPGYLAGAAVSIIVEKILERLLFGRKGKGGGPTSGPPVSRPPISGPPSGPSTIGPDVGTRAKEGLGSSPPKSLPQEKNDFKRLYMDDHFPPEKGPDGRPSVRGGSRAMGAAALMLALIEFLQNTLPDGDEMRQRVEKMNKEEEERRQKAIEGAGKALRYWPLMPLSGPEPASARPKRPPFFQDASFRAPDLSEQAWASSQPTPLQAPGPNPILLQLEDMVRMLNDLLQEQGTVPTQLRTMTEELAYRLRPPEVPLHQRFKKLSLEQALMEGAVNNW</sequence>
<feature type="region of interest" description="Disordered" evidence="1">
    <location>
        <begin position="426"/>
        <end position="445"/>
    </location>
</feature>
<evidence type="ECO:0000313" key="2">
    <source>
        <dbReference type="EMBL" id="MFD2264357.1"/>
    </source>
</evidence>
<feature type="compositionally biased region" description="Basic and acidic residues" evidence="1">
    <location>
        <begin position="426"/>
        <end position="437"/>
    </location>
</feature>
<keyword evidence="3" id="KW-1185">Reference proteome</keyword>
<dbReference type="RefSeq" id="WP_379877440.1">
    <property type="nucleotide sequence ID" value="NZ_JBHUIP010000013.1"/>
</dbReference>
<reference evidence="3" key="1">
    <citation type="journal article" date="2019" name="Int. J. Syst. Evol. Microbiol.">
        <title>The Global Catalogue of Microorganisms (GCM) 10K type strain sequencing project: providing services to taxonomists for standard genome sequencing and annotation.</title>
        <authorList>
            <consortium name="The Broad Institute Genomics Platform"/>
            <consortium name="The Broad Institute Genome Sequencing Center for Infectious Disease"/>
            <person name="Wu L."/>
            <person name="Ma J."/>
        </authorList>
    </citation>
    <scope>NUCLEOTIDE SEQUENCE [LARGE SCALE GENOMIC DNA]</scope>
    <source>
        <strain evidence="3">CGMCC 1.19062</strain>
    </source>
</reference>
<comment type="caution">
    <text evidence="2">The sequence shown here is derived from an EMBL/GenBank/DDBJ whole genome shotgun (WGS) entry which is preliminary data.</text>
</comment>
<dbReference type="Proteomes" id="UP001597295">
    <property type="component" value="Unassembled WGS sequence"/>
</dbReference>
<gene>
    <name evidence="2" type="ORF">ACFSM5_15745</name>
</gene>
<evidence type="ECO:0000256" key="1">
    <source>
        <dbReference type="SAM" id="MobiDB-lite"/>
    </source>
</evidence>